<sequence>MSMSVAQVEKALAEVMKYAAEGIHYNGDIEFSLLKKRVSRYVAVSVDMRSTIMANDEGCVKARMLLQRLRESPHVRVDNEVEHSPYSLKGVIQWMCNEGMREDGDVDMTMHQKGGTYAPANFKKLLGTVAENSDMLVDGSKDELKSGDVLCDFMKKSDEDRNVIHEALHEVTEFDLQGKDLIEFVPARGEDDFISGIPLWGDLLSRILDRLSLASCDVERQREREEGPFMSLRTLNSHRARACPVVVDERAQGQEIGVVDACGPSNIGAVNLMSDESEDIGAPENVDGEGGSFPEQQPPPAESFDSFRKLAALIFSVRGGVGMSQSHIDALLSLLKDPRFSTTDIAYCNSRECLTWAGSLAEAAGWKESDLRSDDWPRDAHAILWHRYWRTTFLSIFNIALQKCKTVFSLEVSPPSEDLSISGPRSGALSYHIESIIRANKGVDGNGNPRYIIPLSLYSDKTHMDGCQKQMAYPLMMSLADHASEATLQAYLPVLHHLPRDKGWGQQSTAFRKQKAVILHKALTVVLQSAKKASHDGIMIPTTRFVDITVHPFLLNYIQDYPERCALATVKFGVCPTCTVSKTDFDVLADFTDCKRSQTLETHLTAVVFTSDDIDVRRAAEGRMSELNMHRHVQKNGLWGFYRGPNGDDPQLDDHLALQPDRMHTIEHGIFLHMIDAFRTAAFDKFPNIPQTEILKELDASGADNRPPRAPEKRSQEDQITKVHRRTKKRISYKKDTTVDMIDLRGSNNVHSGAREEAEEEHDHPSSEKFDREDDNASRDEVDDSETSHGHPRDTDEADDDDGGSDDGTAYEESDDGSAQDDRSASRRASSPSPGGTQCTRVPGRNTTHEGSAADTLSIGRQIVRHANTAGKGKQSALKLPPLPNDYIQTRKVQAHR</sequence>
<feature type="compositionally biased region" description="Acidic residues" evidence="1">
    <location>
        <begin position="796"/>
        <end position="819"/>
    </location>
</feature>
<dbReference type="Pfam" id="PF18759">
    <property type="entry name" value="Plavaka"/>
    <property type="match status" value="1"/>
</dbReference>
<accession>A0A388K7P7</accession>
<feature type="compositionally biased region" description="Polar residues" evidence="1">
    <location>
        <begin position="837"/>
        <end position="850"/>
    </location>
</feature>
<organism evidence="2 3">
    <name type="scientific">Chara braunii</name>
    <name type="common">Braun's stonewort</name>
    <dbReference type="NCBI Taxonomy" id="69332"/>
    <lineage>
        <taxon>Eukaryota</taxon>
        <taxon>Viridiplantae</taxon>
        <taxon>Streptophyta</taxon>
        <taxon>Charophyceae</taxon>
        <taxon>Charales</taxon>
        <taxon>Characeae</taxon>
        <taxon>Chara</taxon>
    </lineage>
</organism>
<keyword evidence="3" id="KW-1185">Reference proteome</keyword>
<dbReference type="Proteomes" id="UP000265515">
    <property type="component" value="Unassembled WGS sequence"/>
</dbReference>
<evidence type="ECO:0000256" key="1">
    <source>
        <dbReference type="SAM" id="MobiDB-lite"/>
    </source>
</evidence>
<evidence type="ECO:0000313" key="3">
    <source>
        <dbReference type="Proteomes" id="UP000265515"/>
    </source>
</evidence>
<dbReference type="EMBL" id="BFEA01000069">
    <property type="protein sequence ID" value="GBG66057.1"/>
    <property type="molecule type" value="Genomic_DNA"/>
</dbReference>
<dbReference type="AlphaFoldDB" id="A0A388K7P7"/>
<feature type="compositionally biased region" description="Basic and acidic residues" evidence="1">
    <location>
        <begin position="706"/>
        <end position="721"/>
    </location>
</feature>
<name>A0A388K7P7_CHABU</name>
<protein>
    <submittedName>
        <fullName evidence="2">Uncharacterized protein</fullName>
    </submittedName>
</protein>
<proteinExistence type="predicted"/>
<feature type="compositionally biased region" description="Low complexity" evidence="1">
    <location>
        <begin position="827"/>
        <end position="836"/>
    </location>
</feature>
<feature type="region of interest" description="Disordered" evidence="1">
    <location>
        <begin position="278"/>
        <end position="302"/>
    </location>
</feature>
<feature type="compositionally biased region" description="Basic residues" evidence="1">
    <location>
        <begin position="722"/>
        <end position="732"/>
    </location>
</feature>
<evidence type="ECO:0000313" key="2">
    <source>
        <dbReference type="EMBL" id="GBG66057.1"/>
    </source>
</evidence>
<feature type="compositionally biased region" description="Polar residues" evidence="1">
    <location>
        <begin position="887"/>
        <end position="897"/>
    </location>
</feature>
<feature type="region of interest" description="Disordered" evidence="1">
    <location>
        <begin position="697"/>
        <end position="897"/>
    </location>
</feature>
<comment type="caution">
    <text evidence="2">The sequence shown here is derived from an EMBL/GenBank/DDBJ whole genome shotgun (WGS) entry which is preliminary data.</text>
</comment>
<gene>
    <name evidence="2" type="ORF">CBR_g55400</name>
</gene>
<dbReference type="Gramene" id="GBG66057">
    <property type="protein sequence ID" value="GBG66057"/>
    <property type="gene ID" value="CBR_g55400"/>
</dbReference>
<feature type="compositionally biased region" description="Basic and acidic residues" evidence="1">
    <location>
        <begin position="753"/>
        <end position="795"/>
    </location>
</feature>
<reference evidence="2 3" key="1">
    <citation type="journal article" date="2018" name="Cell">
        <title>The Chara Genome: Secondary Complexity and Implications for Plant Terrestrialization.</title>
        <authorList>
            <person name="Nishiyama T."/>
            <person name="Sakayama H."/>
            <person name="Vries J.D."/>
            <person name="Buschmann H."/>
            <person name="Saint-Marcoux D."/>
            <person name="Ullrich K.K."/>
            <person name="Haas F.B."/>
            <person name="Vanderstraeten L."/>
            <person name="Becker D."/>
            <person name="Lang D."/>
            <person name="Vosolsobe S."/>
            <person name="Rombauts S."/>
            <person name="Wilhelmsson P.K.I."/>
            <person name="Janitza P."/>
            <person name="Kern R."/>
            <person name="Heyl A."/>
            <person name="Rumpler F."/>
            <person name="Villalobos L.I.A.C."/>
            <person name="Clay J.M."/>
            <person name="Skokan R."/>
            <person name="Toyoda A."/>
            <person name="Suzuki Y."/>
            <person name="Kagoshima H."/>
            <person name="Schijlen E."/>
            <person name="Tajeshwar N."/>
            <person name="Catarino B."/>
            <person name="Hetherington A.J."/>
            <person name="Saltykova A."/>
            <person name="Bonnot C."/>
            <person name="Breuninger H."/>
            <person name="Symeonidi A."/>
            <person name="Radhakrishnan G.V."/>
            <person name="Van Nieuwerburgh F."/>
            <person name="Deforce D."/>
            <person name="Chang C."/>
            <person name="Karol K.G."/>
            <person name="Hedrich R."/>
            <person name="Ulvskov P."/>
            <person name="Glockner G."/>
            <person name="Delwiche C.F."/>
            <person name="Petrasek J."/>
            <person name="Van de Peer Y."/>
            <person name="Friml J."/>
            <person name="Beilby M."/>
            <person name="Dolan L."/>
            <person name="Kohara Y."/>
            <person name="Sugano S."/>
            <person name="Fujiyama A."/>
            <person name="Delaux P.-M."/>
            <person name="Quint M."/>
            <person name="TheiBen G."/>
            <person name="Hagemann M."/>
            <person name="Harholt J."/>
            <person name="Dunand C."/>
            <person name="Zachgo S."/>
            <person name="Langdale J."/>
            <person name="Maumus F."/>
            <person name="Straeten D.V.D."/>
            <person name="Gould S.B."/>
            <person name="Rensing S.A."/>
        </authorList>
    </citation>
    <scope>NUCLEOTIDE SEQUENCE [LARGE SCALE GENOMIC DNA]</scope>
    <source>
        <strain evidence="2 3">S276</strain>
    </source>
</reference>
<dbReference type="InterPro" id="IPR041078">
    <property type="entry name" value="Plavaka"/>
</dbReference>